<evidence type="ECO:0000313" key="4">
    <source>
        <dbReference type="Proteomes" id="UP000198528"/>
    </source>
</evidence>
<dbReference type="RefSeq" id="WP_090847883.1">
    <property type="nucleotide sequence ID" value="NZ_FMZL01000038.1"/>
</dbReference>
<reference evidence="4" key="1">
    <citation type="submission" date="2016-10" db="EMBL/GenBank/DDBJ databases">
        <authorList>
            <person name="Varghese N."/>
            <person name="Submissions S."/>
        </authorList>
    </citation>
    <scope>NUCLEOTIDE SEQUENCE [LARGE SCALE GENOMIC DNA]</scope>
    <source>
        <strain evidence="4">DSM 22619</strain>
    </source>
</reference>
<keyword evidence="4" id="KW-1185">Reference proteome</keyword>
<dbReference type="Pfam" id="PF02517">
    <property type="entry name" value="Rce1-like"/>
    <property type="match status" value="1"/>
</dbReference>
<name>A0A1G6NK65_9ACTN</name>
<sequence>MGLLAQMALNSVVQILVFAAVPCVWWLATARSNCAFGSYVGLHGVDAPARRRVAVWSVATAAVFVLVSVAVLLALGSVRSATSAFAGRGIVALPAVVVYAVFNTSLPEELLFRGFVLKRLQASFGFAVANAVQATLFGLLHGAMFASVVGVPKALLVIAFTGAIAWCMGYVNERLAGGSILPSWAIHAAANVFSGLVSAL</sequence>
<evidence type="ECO:0000259" key="2">
    <source>
        <dbReference type="Pfam" id="PF02517"/>
    </source>
</evidence>
<dbReference type="GO" id="GO:0006508">
    <property type="term" value="P:proteolysis"/>
    <property type="evidence" value="ECO:0007669"/>
    <property type="project" value="UniProtKB-KW"/>
</dbReference>
<feature type="transmembrane region" description="Helical" evidence="1">
    <location>
        <begin position="85"/>
        <end position="102"/>
    </location>
</feature>
<dbReference type="InterPro" id="IPR003675">
    <property type="entry name" value="Rce1/LyrA-like_dom"/>
</dbReference>
<keyword evidence="1" id="KW-0472">Membrane</keyword>
<dbReference type="Proteomes" id="UP000198528">
    <property type="component" value="Unassembled WGS sequence"/>
</dbReference>
<keyword evidence="1" id="KW-0812">Transmembrane</keyword>
<dbReference type="GO" id="GO:0080120">
    <property type="term" value="P:CAAX-box protein maturation"/>
    <property type="evidence" value="ECO:0007669"/>
    <property type="project" value="UniProtKB-ARBA"/>
</dbReference>
<accession>A0A1G6NK65</accession>
<feature type="transmembrane region" description="Helical" evidence="1">
    <location>
        <begin position="53"/>
        <end position="73"/>
    </location>
</feature>
<feature type="domain" description="CAAX prenyl protease 2/Lysostaphin resistance protein A-like" evidence="2">
    <location>
        <begin position="94"/>
        <end position="193"/>
    </location>
</feature>
<proteinExistence type="predicted"/>
<gene>
    <name evidence="3" type="ORF">SAMN04487824_1388</name>
</gene>
<feature type="transmembrane region" description="Helical" evidence="1">
    <location>
        <begin position="154"/>
        <end position="171"/>
    </location>
</feature>
<keyword evidence="3" id="KW-0378">Hydrolase</keyword>
<dbReference type="EMBL" id="FMZL01000038">
    <property type="protein sequence ID" value="SDC68099.1"/>
    <property type="molecule type" value="Genomic_DNA"/>
</dbReference>
<keyword evidence="3" id="KW-0645">Protease</keyword>
<dbReference type="GO" id="GO:0004175">
    <property type="term" value="F:endopeptidase activity"/>
    <property type="evidence" value="ECO:0007669"/>
    <property type="project" value="UniProtKB-ARBA"/>
</dbReference>
<feature type="transmembrane region" description="Helical" evidence="1">
    <location>
        <begin position="122"/>
        <end position="142"/>
    </location>
</feature>
<organism evidence="3 4">
    <name type="scientific">Parafannyhessea umbonata</name>
    <dbReference type="NCBI Taxonomy" id="604330"/>
    <lineage>
        <taxon>Bacteria</taxon>
        <taxon>Bacillati</taxon>
        <taxon>Actinomycetota</taxon>
        <taxon>Coriobacteriia</taxon>
        <taxon>Coriobacteriales</taxon>
        <taxon>Atopobiaceae</taxon>
        <taxon>Parafannyhessea</taxon>
    </lineage>
</organism>
<protein>
    <submittedName>
        <fullName evidence="3">CAAX protease self-immunity</fullName>
    </submittedName>
</protein>
<evidence type="ECO:0000313" key="3">
    <source>
        <dbReference type="EMBL" id="SDC68099.1"/>
    </source>
</evidence>
<feature type="transmembrane region" description="Helical" evidence="1">
    <location>
        <begin position="7"/>
        <end position="28"/>
    </location>
</feature>
<keyword evidence="1" id="KW-1133">Transmembrane helix</keyword>
<evidence type="ECO:0000256" key="1">
    <source>
        <dbReference type="SAM" id="Phobius"/>
    </source>
</evidence>
<dbReference type="AlphaFoldDB" id="A0A1G6NK65"/>